<dbReference type="Pfam" id="PF15262">
    <property type="entry name" value="DUF4592"/>
    <property type="match status" value="1"/>
</dbReference>
<feature type="region of interest" description="Disordered" evidence="1">
    <location>
        <begin position="774"/>
        <end position="821"/>
    </location>
</feature>
<feature type="region of interest" description="Disordered" evidence="1">
    <location>
        <begin position="130"/>
        <end position="215"/>
    </location>
</feature>
<dbReference type="AlphaFoldDB" id="A0A9Q0XLF6"/>
<dbReference type="InterPro" id="IPR026713">
    <property type="entry name" value="CRACD-like"/>
</dbReference>
<evidence type="ECO:0000313" key="4">
    <source>
        <dbReference type="Proteomes" id="UP001142489"/>
    </source>
</evidence>
<feature type="compositionally biased region" description="Polar residues" evidence="1">
    <location>
        <begin position="299"/>
        <end position="310"/>
    </location>
</feature>
<feature type="compositionally biased region" description="Polar residues" evidence="1">
    <location>
        <begin position="195"/>
        <end position="215"/>
    </location>
</feature>
<feature type="region of interest" description="Disordered" evidence="1">
    <location>
        <begin position="1"/>
        <end position="68"/>
    </location>
</feature>
<proteinExistence type="predicted"/>
<feature type="compositionally biased region" description="Basic and acidic residues" evidence="1">
    <location>
        <begin position="785"/>
        <end position="795"/>
    </location>
</feature>
<dbReference type="EMBL" id="JAPFRF010000010">
    <property type="protein sequence ID" value="KAJ7319691.1"/>
    <property type="molecule type" value="Genomic_DNA"/>
</dbReference>
<gene>
    <name evidence="3" type="ORF">JRQ81_019202</name>
</gene>
<feature type="region of interest" description="Disordered" evidence="1">
    <location>
        <begin position="223"/>
        <end position="242"/>
    </location>
</feature>
<reference evidence="3" key="1">
    <citation type="journal article" date="2023" name="DNA Res.">
        <title>Chromosome-level genome assembly of Phrynocephalus forsythii using third-generation DNA sequencing and Hi-C analysis.</title>
        <authorList>
            <person name="Qi Y."/>
            <person name="Zhao W."/>
            <person name="Zhao Y."/>
            <person name="Niu C."/>
            <person name="Cao S."/>
            <person name="Zhang Y."/>
        </authorList>
    </citation>
    <scope>NUCLEOTIDE SEQUENCE</scope>
    <source>
        <tissue evidence="3">Muscle</tissue>
    </source>
</reference>
<feature type="compositionally biased region" description="Polar residues" evidence="1">
    <location>
        <begin position="321"/>
        <end position="335"/>
    </location>
</feature>
<feature type="region of interest" description="Disordered" evidence="1">
    <location>
        <begin position="893"/>
        <end position="912"/>
    </location>
</feature>
<dbReference type="PANTHER" id="PTHR47743:SF1">
    <property type="entry name" value="CRACD-LIKE PROTEIN"/>
    <property type="match status" value="1"/>
</dbReference>
<feature type="compositionally biased region" description="Basic residues" evidence="1">
    <location>
        <begin position="250"/>
        <end position="270"/>
    </location>
</feature>
<evidence type="ECO:0000259" key="2">
    <source>
        <dbReference type="Pfam" id="PF15262"/>
    </source>
</evidence>
<feature type="compositionally biased region" description="Polar residues" evidence="1">
    <location>
        <begin position="900"/>
        <end position="912"/>
    </location>
</feature>
<dbReference type="PANTHER" id="PTHR47743">
    <property type="entry name" value="KIAA1210 / KIAA1211 FAMILY MEMBER"/>
    <property type="match status" value="1"/>
</dbReference>
<feature type="compositionally biased region" description="Basic residues" evidence="1">
    <location>
        <begin position="18"/>
        <end position="36"/>
    </location>
</feature>
<feature type="compositionally biased region" description="Polar residues" evidence="1">
    <location>
        <begin position="39"/>
        <end position="57"/>
    </location>
</feature>
<feature type="compositionally biased region" description="Low complexity" evidence="1">
    <location>
        <begin position="311"/>
        <end position="320"/>
    </location>
</feature>
<organism evidence="3 4">
    <name type="scientific">Phrynocephalus forsythii</name>
    <dbReference type="NCBI Taxonomy" id="171643"/>
    <lineage>
        <taxon>Eukaryota</taxon>
        <taxon>Metazoa</taxon>
        <taxon>Chordata</taxon>
        <taxon>Craniata</taxon>
        <taxon>Vertebrata</taxon>
        <taxon>Euteleostomi</taxon>
        <taxon>Lepidosauria</taxon>
        <taxon>Squamata</taxon>
        <taxon>Bifurcata</taxon>
        <taxon>Unidentata</taxon>
        <taxon>Episquamata</taxon>
        <taxon>Toxicofera</taxon>
        <taxon>Iguania</taxon>
        <taxon>Acrodonta</taxon>
        <taxon>Agamidae</taxon>
        <taxon>Agaminae</taxon>
        <taxon>Phrynocephalus</taxon>
    </lineage>
</organism>
<feature type="domain" description="DUF4592" evidence="2">
    <location>
        <begin position="137"/>
        <end position="264"/>
    </location>
</feature>
<feature type="region of interest" description="Disordered" evidence="1">
    <location>
        <begin position="250"/>
        <end position="339"/>
    </location>
</feature>
<dbReference type="Proteomes" id="UP001142489">
    <property type="component" value="Unassembled WGS sequence"/>
</dbReference>
<sequence length="912" mass="99748">MDAKFQETEGFGEESSGKKKSKFKSIKKFFGKRKRKETLSSTGRGILKPSQSTSDVTASLPIPVDYDSEDELEVQRSVMGSRALSHDSIFIPEAAPEPAGPVRVFSQENISDRIRALQLKLHQNWKSGLPYAFGTPSKRDDPGMNSEDDGLPRSPPESSLLQEILNSNTAKFSDSHKHLSSLSLAGTGSEEEEQVTSSPLKSGSTDSQLFPRQSSAKIITVRISDRSLSPPVDFDVPPEFSSCLDNSAAKHKLLVKPRNQRCSRTRRSPSKKWSESQNDLSSTLDDGSDRKQMMAEQTYEVSPSHQELTNSAASLAAVASQQPEMTKGLQQQTLSHQDKKGWMLHSASPETDSLAFSNNQESSNIMQELPQTLLLSPSTYPKEDVATLRLSPDQEKGHLEMPSGNLSGVSLSIINQEKNIFDVSSESHTLPNKDALAKNDVISNSNGTGKDLLKDGKALPEENCNERNIKGSPSVSNPTRPSSNNSFQSTDLAYSENSSISQTFCLDPPPQEDKSALTLDKVNPYQGETKPDKESHHPAVPGELILGGKAEKEASDLSTLRKFSVSAACGRSKTGSLNIKETLECENLVFTQGLQGKTKNPSKTSKVEVEKISVEKHTSLAESELESPAHGLDREGVALQAQDLGSKPVLSGSSGGLPQQSIACQPSGEDKNPFHVKLRSTSLYLKEKDRFSEELKEIKRHSAEFNSGKGEAPVSFSLQGDKSEIRKTSDVNINSFLNKSLRIKPEQGSTKPPLPRKPIVQHFIISGTNTSIEKQEKITSYPEFKNGDSSEKKPGPPEVAEESVSSPGTVVDLAKATDSPRMPAWMTAAKQKQRAMEQDLSKEEKPMAQDKAAIAEKQITKLKTEEAVKQQTDFTRSTFSSFPLIVSLEEQKKETKLDTQESFAQSQLAVTS</sequence>
<dbReference type="OrthoDB" id="9944945at2759"/>
<evidence type="ECO:0000256" key="1">
    <source>
        <dbReference type="SAM" id="MobiDB-lite"/>
    </source>
</evidence>
<name>A0A9Q0XLF6_9SAUR</name>
<protein>
    <recommendedName>
        <fullName evidence="2">DUF4592 domain-containing protein</fullName>
    </recommendedName>
</protein>
<comment type="caution">
    <text evidence="3">The sequence shown here is derived from an EMBL/GenBank/DDBJ whole genome shotgun (WGS) entry which is preliminary data.</text>
</comment>
<feature type="region of interest" description="Disordered" evidence="1">
    <location>
        <begin position="463"/>
        <end position="490"/>
    </location>
</feature>
<feature type="compositionally biased region" description="Polar residues" evidence="1">
    <location>
        <begin position="275"/>
        <end position="285"/>
    </location>
</feature>
<keyword evidence="4" id="KW-1185">Reference proteome</keyword>
<dbReference type="InterPro" id="IPR028030">
    <property type="entry name" value="DUF4592"/>
</dbReference>
<evidence type="ECO:0000313" key="3">
    <source>
        <dbReference type="EMBL" id="KAJ7319691.1"/>
    </source>
</evidence>
<feature type="compositionally biased region" description="Polar residues" evidence="1">
    <location>
        <begin position="471"/>
        <end position="490"/>
    </location>
</feature>
<accession>A0A9Q0XLF6</accession>
<feature type="compositionally biased region" description="Polar residues" evidence="1">
    <location>
        <begin position="156"/>
        <end position="172"/>
    </location>
</feature>